<evidence type="ECO:0000256" key="1">
    <source>
        <dbReference type="SAM" id="MobiDB-lite"/>
    </source>
</evidence>
<sequence length="506" mass="55907">MSGFQRRRATRGELEQGQREMKVADERMKSEAESRGELPIHNGPEDEPEEKRKGEPSPPKGDKRDEPLKGTPAKSSNQGSGVKALQPPTQPPPDPPVDPSRQDLVSFTEKNMSVDKGDGKNVDGTSARTTRAQQERGMEFLRMQAMRDQEEKEECRGQIQLLIEENFATSEEQPDKASPGFELQGSRPQRSTMKTFDIKVVIAGRCESLELKPMESEQNLWKMVLVREDFQEAEEELISNGRVIGLVMTYVDDIFIVAEENVAKTLAQRFQDTWATTQPEWVGETPVRFLGLEVACHQIEAANCIKETAAQMRSYLKGTAGEGLRYKEKIEDPITLYVHSGSSFAPESNESHGSFVVMVRQGTITLSTAESELMGLVEAMVAGESVFVVLAELLGDVNKVALCDSQAALAILVAEGIRHVPGERMLADLGTKALASTRMEALKKMMGMGTAQAKKEVSIPDKDEEEIKTSSKLVTMMALKLITMAATLSASRAQNDEEEWPKVCGR</sequence>
<dbReference type="EMBL" id="CAMXCT010001471">
    <property type="protein sequence ID" value="CAI3990404.1"/>
    <property type="molecule type" value="Genomic_DNA"/>
</dbReference>
<comment type="caution">
    <text evidence="2">The sequence shown here is derived from an EMBL/GenBank/DDBJ whole genome shotgun (WGS) entry which is preliminary data.</text>
</comment>
<accession>A0A9P1CEN7</accession>
<reference evidence="3 4" key="2">
    <citation type="submission" date="2024-05" db="EMBL/GenBank/DDBJ databases">
        <authorList>
            <person name="Chen Y."/>
            <person name="Shah S."/>
            <person name="Dougan E. K."/>
            <person name="Thang M."/>
            <person name="Chan C."/>
        </authorList>
    </citation>
    <scope>NUCLEOTIDE SEQUENCE [LARGE SCALE GENOMIC DNA]</scope>
</reference>
<feature type="region of interest" description="Disordered" evidence="1">
    <location>
        <begin position="1"/>
        <end position="133"/>
    </location>
</feature>
<evidence type="ECO:0000313" key="4">
    <source>
        <dbReference type="Proteomes" id="UP001152797"/>
    </source>
</evidence>
<dbReference type="EMBL" id="CAMXCT030001471">
    <property type="protein sequence ID" value="CAL4777716.1"/>
    <property type="molecule type" value="Genomic_DNA"/>
</dbReference>
<feature type="compositionally biased region" description="Basic and acidic residues" evidence="1">
    <location>
        <begin position="49"/>
        <end position="68"/>
    </location>
</feature>
<feature type="compositionally biased region" description="Pro residues" evidence="1">
    <location>
        <begin position="88"/>
        <end position="98"/>
    </location>
</feature>
<feature type="compositionally biased region" description="Basic and acidic residues" evidence="1">
    <location>
        <begin position="112"/>
        <end position="121"/>
    </location>
</feature>
<feature type="compositionally biased region" description="Basic and acidic residues" evidence="1">
    <location>
        <begin position="10"/>
        <end position="38"/>
    </location>
</feature>
<dbReference type="EMBL" id="CAMXCT020001471">
    <property type="protein sequence ID" value="CAL1143779.1"/>
    <property type="molecule type" value="Genomic_DNA"/>
</dbReference>
<feature type="region of interest" description="Disordered" evidence="1">
    <location>
        <begin position="170"/>
        <end position="189"/>
    </location>
</feature>
<dbReference type="AlphaFoldDB" id="A0A9P1CEN7"/>
<proteinExistence type="predicted"/>
<evidence type="ECO:0000313" key="3">
    <source>
        <dbReference type="EMBL" id="CAL4777716.1"/>
    </source>
</evidence>
<protein>
    <submittedName>
        <fullName evidence="3">Retrovirus-related Pol polyprotein from transposon TNT 1-94</fullName>
    </submittedName>
</protein>
<gene>
    <name evidence="2" type="ORF">C1SCF055_LOCUS17397</name>
</gene>
<reference evidence="2" key="1">
    <citation type="submission" date="2022-10" db="EMBL/GenBank/DDBJ databases">
        <authorList>
            <person name="Chen Y."/>
            <person name="Dougan E. K."/>
            <person name="Chan C."/>
            <person name="Rhodes N."/>
            <person name="Thang M."/>
        </authorList>
    </citation>
    <scope>NUCLEOTIDE SEQUENCE</scope>
</reference>
<organism evidence="2">
    <name type="scientific">Cladocopium goreaui</name>
    <dbReference type="NCBI Taxonomy" id="2562237"/>
    <lineage>
        <taxon>Eukaryota</taxon>
        <taxon>Sar</taxon>
        <taxon>Alveolata</taxon>
        <taxon>Dinophyceae</taxon>
        <taxon>Suessiales</taxon>
        <taxon>Symbiodiniaceae</taxon>
        <taxon>Cladocopium</taxon>
    </lineage>
</organism>
<dbReference type="OrthoDB" id="413361at2759"/>
<feature type="compositionally biased region" description="Polar residues" evidence="1">
    <location>
        <begin position="123"/>
        <end position="132"/>
    </location>
</feature>
<name>A0A9P1CEN7_9DINO</name>
<keyword evidence="4" id="KW-1185">Reference proteome</keyword>
<dbReference type="Proteomes" id="UP001152797">
    <property type="component" value="Unassembled WGS sequence"/>
</dbReference>
<evidence type="ECO:0000313" key="2">
    <source>
        <dbReference type="EMBL" id="CAI3990404.1"/>
    </source>
</evidence>